<name>A0A8J5MWB3_HOMAM</name>
<dbReference type="InterPro" id="IPR016187">
    <property type="entry name" value="CTDL_fold"/>
</dbReference>
<proteinExistence type="predicted"/>
<reference evidence="2" key="1">
    <citation type="journal article" date="2021" name="Sci. Adv.">
        <title>The American lobster genome reveals insights on longevity, neural, and immune adaptations.</title>
        <authorList>
            <person name="Polinski J.M."/>
            <person name="Zimin A.V."/>
            <person name="Clark K.F."/>
            <person name="Kohn A.B."/>
            <person name="Sadowski N."/>
            <person name="Timp W."/>
            <person name="Ptitsyn A."/>
            <person name="Khanna P."/>
            <person name="Romanova D.Y."/>
            <person name="Williams P."/>
            <person name="Greenwood S.J."/>
            <person name="Moroz L.L."/>
            <person name="Walt D.R."/>
            <person name="Bodnar A.G."/>
        </authorList>
    </citation>
    <scope>NUCLEOTIDE SEQUENCE</scope>
    <source>
        <strain evidence="2">GMGI-L3</strain>
    </source>
</reference>
<dbReference type="SMART" id="SM00034">
    <property type="entry name" value="CLECT"/>
    <property type="match status" value="1"/>
</dbReference>
<evidence type="ECO:0000313" key="2">
    <source>
        <dbReference type="EMBL" id="KAG7165772.1"/>
    </source>
</evidence>
<sequence length="164" mass="18541">MNTLYDTCCQATRTGIKISPPDCEPPFQLIHGSCLFVNNVDTGSWEEMRDICILFGGDLAKIDSADLLDDLIRFIEDNNLNNVHYWIGATDTDHENYWKWTDLTPVTLGARFWAVICPGHNLKPHRDNAAVNCALMDAGYYYMFSDYYCDGHSASLPVGMICQM</sequence>
<dbReference type="EMBL" id="JAHLQT010023675">
    <property type="protein sequence ID" value="KAG7165772.1"/>
    <property type="molecule type" value="Genomic_DNA"/>
</dbReference>
<keyword evidence="3" id="KW-1185">Reference proteome</keyword>
<gene>
    <name evidence="2" type="primary">Clec-L29</name>
    <name evidence="2" type="ORF">Hamer_G022689</name>
</gene>
<evidence type="ECO:0000259" key="1">
    <source>
        <dbReference type="PROSITE" id="PS50041"/>
    </source>
</evidence>
<dbReference type="PANTHER" id="PTHR22803">
    <property type="entry name" value="MANNOSE, PHOSPHOLIPASE, LECTIN RECEPTOR RELATED"/>
    <property type="match status" value="1"/>
</dbReference>
<dbReference type="SUPFAM" id="SSF56436">
    <property type="entry name" value="C-type lectin-like"/>
    <property type="match status" value="1"/>
</dbReference>
<evidence type="ECO:0000313" key="3">
    <source>
        <dbReference type="Proteomes" id="UP000747542"/>
    </source>
</evidence>
<accession>A0A8J5MWB3</accession>
<feature type="domain" description="C-type lectin" evidence="1">
    <location>
        <begin position="30"/>
        <end position="150"/>
    </location>
</feature>
<dbReference type="InterPro" id="IPR001304">
    <property type="entry name" value="C-type_lectin-like"/>
</dbReference>
<comment type="caution">
    <text evidence="2">The sequence shown here is derived from an EMBL/GenBank/DDBJ whole genome shotgun (WGS) entry which is preliminary data.</text>
</comment>
<protein>
    <submittedName>
        <fullName evidence="2">C-type lectin-like 29</fullName>
    </submittedName>
</protein>
<dbReference type="Pfam" id="PF00059">
    <property type="entry name" value="Lectin_C"/>
    <property type="match status" value="1"/>
</dbReference>
<dbReference type="InterPro" id="IPR050111">
    <property type="entry name" value="C-type_lectin/snaclec_domain"/>
</dbReference>
<dbReference type="AlphaFoldDB" id="A0A8J5MWB3"/>
<dbReference type="CDD" id="cd00037">
    <property type="entry name" value="CLECT"/>
    <property type="match status" value="1"/>
</dbReference>
<dbReference type="Gene3D" id="3.10.100.10">
    <property type="entry name" value="Mannose-Binding Protein A, subunit A"/>
    <property type="match status" value="1"/>
</dbReference>
<dbReference type="InterPro" id="IPR016186">
    <property type="entry name" value="C-type_lectin-like/link_sf"/>
</dbReference>
<dbReference type="Proteomes" id="UP000747542">
    <property type="component" value="Unassembled WGS sequence"/>
</dbReference>
<dbReference type="PROSITE" id="PS50041">
    <property type="entry name" value="C_TYPE_LECTIN_2"/>
    <property type="match status" value="1"/>
</dbReference>
<organism evidence="2 3">
    <name type="scientific">Homarus americanus</name>
    <name type="common">American lobster</name>
    <dbReference type="NCBI Taxonomy" id="6706"/>
    <lineage>
        <taxon>Eukaryota</taxon>
        <taxon>Metazoa</taxon>
        <taxon>Ecdysozoa</taxon>
        <taxon>Arthropoda</taxon>
        <taxon>Crustacea</taxon>
        <taxon>Multicrustacea</taxon>
        <taxon>Malacostraca</taxon>
        <taxon>Eumalacostraca</taxon>
        <taxon>Eucarida</taxon>
        <taxon>Decapoda</taxon>
        <taxon>Pleocyemata</taxon>
        <taxon>Astacidea</taxon>
        <taxon>Nephropoidea</taxon>
        <taxon>Nephropidae</taxon>
        <taxon>Homarus</taxon>
    </lineage>
</organism>